<proteinExistence type="inferred from homology"/>
<dbReference type="PIRSF" id="PIRSF000126">
    <property type="entry name" value="11-beta-HSD1"/>
    <property type="match status" value="1"/>
</dbReference>
<evidence type="ECO:0000313" key="5">
    <source>
        <dbReference type="Proteomes" id="UP001164761"/>
    </source>
</evidence>
<dbReference type="PRINTS" id="PR00081">
    <property type="entry name" value="GDHRDH"/>
</dbReference>
<reference evidence="4" key="1">
    <citation type="submission" date="2022-08" db="EMBL/GenBank/DDBJ databases">
        <title>Alicyclobacillus fastidiosus DSM 17978, complete genome.</title>
        <authorList>
            <person name="Wang Q."/>
            <person name="Cai R."/>
            <person name="Wang Z."/>
        </authorList>
    </citation>
    <scope>NUCLEOTIDE SEQUENCE</scope>
    <source>
        <strain evidence="4">DSM 17978</strain>
    </source>
</reference>
<dbReference type="PANTHER" id="PTHR44196:SF2">
    <property type="entry name" value="SHORT-CHAIN DEHYDROGENASE-RELATED"/>
    <property type="match status" value="1"/>
</dbReference>
<sequence length="258" mass="27987">MVKTALITGASHGIGLELARVFAENGYQLVLVARNSRRLREIKDEFQRTLSTSVDIIAKDLSEPDAPRELFAELTDRNLNIDALVNNAGYGWKGQFAKGNPDTQLDMIDLNVRALTYLTRLALPSMVAAKGGYILNVASTAAFQPGPLMAVYYATKAYVLSFSEAIGNEVREYGITVTTLCPGPTSTEFASRANMSTSRLFQGSGVMDAKTVAKLGYEGMMKGRTIVIPGVRNQVLAASTRFAPRRAVTRIARSLNEG</sequence>
<dbReference type="Proteomes" id="UP001164761">
    <property type="component" value="Chromosome"/>
</dbReference>
<evidence type="ECO:0000256" key="3">
    <source>
        <dbReference type="RuleBase" id="RU000363"/>
    </source>
</evidence>
<evidence type="ECO:0000256" key="1">
    <source>
        <dbReference type="ARBA" id="ARBA00006484"/>
    </source>
</evidence>
<gene>
    <name evidence="4" type="ORF">NZD89_03180</name>
</gene>
<evidence type="ECO:0000313" key="4">
    <source>
        <dbReference type="EMBL" id="WAH42507.1"/>
    </source>
</evidence>
<comment type="similarity">
    <text evidence="1 3">Belongs to the short-chain dehydrogenases/reductases (SDR) family.</text>
</comment>
<accession>A0ABY6ZI27</accession>
<keyword evidence="5" id="KW-1185">Reference proteome</keyword>
<dbReference type="InterPro" id="IPR002347">
    <property type="entry name" value="SDR_fam"/>
</dbReference>
<protein>
    <submittedName>
        <fullName evidence="4">SDR family oxidoreductase</fullName>
    </submittedName>
</protein>
<name>A0ABY6ZI27_9BACL</name>
<evidence type="ECO:0000256" key="2">
    <source>
        <dbReference type="ARBA" id="ARBA00023002"/>
    </source>
</evidence>
<dbReference type="PANTHER" id="PTHR44196">
    <property type="entry name" value="DEHYDROGENASE/REDUCTASE SDR FAMILY MEMBER 7B"/>
    <property type="match status" value="1"/>
</dbReference>
<dbReference type="RefSeq" id="WP_268006378.1">
    <property type="nucleotide sequence ID" value="NZ_CP104067.1"/>
</dbReference>
<dbReference type="CDD" id="cd05233">
    <property type="entry name" value="SDR_c"/>
    <property type="match status" value="1"/>
</dbReference>
<dbReference type="EMBL" id="CP104067">
    <property type="protein sequence ID" value="WAH42507.1"/>
    <property type="molecule type" value="Genomic_DNA"/>
</dbReference>
<keyword evidence="2" id="KW-0560">Oxidoreductase</keyword>
<dbReference type="Gene3D" id="3.40.50.720">
    <property type="entry name" value="NAD(P)-binding Rossmann-like Domain"/>
    <property type="match status" value="1"/>
</dbReference>
<dbReference type="SUPFAM" id="SSF51735">
    <property type="entry name" value="NAD(P)-binding Rossmann-fold domains"/>
    <property type="match status" value="1"/>
</dbReference>
<organism evidence="4 5">
    <name type="scientific">Alicyclobacillus fastidiosus</name>
    <dbReference type="NCBI Taxonomy" id="392011"/>
    <lineage>
        <taxon>Bacteria</taxon>
        <taxon>Bacillati</taxon>
        <taxon>Bacillota</taxon>
        <taxon>Bacilli</taxon>
        <taxon>Bacillales</taxon>
        <taxon>Alicyclobacillaceae</taxon>
        <taxon>Alicyclobacillus</taxon>
    </lineage>
</organism>
<dbReference type="Pfam" id="PF00106">
    <property type="entry name" value="adh_short"/>
    <property type="match status" value="1"/>
</dbReference>
<dbReference type="PRINTS" id="PR00080">
    <property type="entry name" value="SDRFAMILY"/>
</dbReference>
<dbReference type="InterPro" id="IPR036291">
    <property type="entry name" value="NAD(P)-bd_dom_sf"/>
</dbReference>